<dbReference type="PANTHER" id="PTHR45844">
    <property type="entry name" value="TRANSCRIPTION FACTOR BHLH30"/>
    <property type="match status" value="1"/>
</dbReference>
<keyword evidence="4" id="KW-0804">Transcription</keyword>
<evidence type="ECO:0000313" key="8">
    <source>
        <dbReference type="EMBL" id="CAI9087297.1"/>
    </source>
</evidence>
<dbReference type="EMBL" id="OX459118">
    <property type="protein sequence ID" value="CAI9087297.1"/>
    <property type="molecule type" value="Genomic_DNA"/>
</dbReference>
<comment type="subcellular location">
    <subcellularLocation>
        <location evidence="1">Nucleus</location>
    </subcellularLocation>
</comment>
<dbReference type="SMART" id="SM00353">
    <property type="entry name" value="HLH"/>
    <property type="match status" value="1"/>
</dbReference>
<evidence type="ECO:0000259" key="7">
    <source>
        <dbReference type="PROSITE" id="PS50888"/>
    </source>
</evidence>
<evidence type="ECO:0000256" key="5">
    <source>
        <dbReference type="ARBA" id="ARBA00023242"/>
    </source>
</evidence>
<sequence length="226" mass="25307">MSASQALVLDRERGELVKSSSKVGKKGDLSEAKTAAALKSHSEAERRRRERINSHLATLRGLVPVNEKMDKATLLAEVITHVKQMQKTADQVSDGFFIPLDSDEVRVEQLEKIPGEEASFRASICCDYRPGLLSDLRKTLVALNVSMVRSELSTLEGRLMIVFFFSANRRKDLSSTKDDEELKRSVHQALSSTVEKFTVSLDYSPRIIWPNKKRKISHLESSSSSS</sequence>
<accession>A0AAV1BXN7</accession>
<dbReference type="GO" id="GO:0003700">
    <property type="term" value="F:DNA-binding transcription factor activity"/>
    <property type="evidence" value="ECO:0007669"/>
    <property type="project" value="InterPro"/>
</dbReference>
<proteinExistence type="predicted"/>
<dbReference type="PROSITE" id="PS50888">
    <property type="entry name" value="BHLH"/>
    <property type="match status" value="1"/>
</dbReference>
<evidence type="ECO:0000256" key="6">
    <source>
        <dbReference type="SAM" id="MobiDB-lite"/>
    </source>
</evidence>
<keyword evidence="3" id="KW-0238">DNA-binding</keyword>
<dbReference type="InterPro" id="IPR036638">
    <property type="entry name" value="HLH_DNA-bd_sf"/>
</dbReference>
<dbReference type="Pfam" id="PF00010">
    <property type="entry name" value="HLH"/>
    <property type="match status" value="1"/>
</dbReference>
<name>A0AAV1BXN7_OLDCO</name>
<dbReference type="Gene3D" id="4.10.280.10">
    <property type="entry name" value="Helix-loop-helix DNA-binding domain"/>
    <property type="match status" value="1"/>
</dbReference>
<keyword evidence="2" id="KW-0805">Transcription regulation</keyword>
<gene>
    <name evidence="8" type="ORF">OLC1_LOCUS161</name>
</gene>
<feature type="region of interest" description="Disordered" evidence="6">
    <location>
        <begin position="1"/>
        <end position="48"/>
    </location>
</feature>
<organism evidence="8 9">
    <name type="scientific">Oldenlandia corymbosa var. corymbosa</name>
    <dbReference type="NCBI Taxonomy" id="529605"/>
    <lineage>
        <taxon>Eukaryota</taxon>
        <taxon>Viridiplantae</taxon>
        <taxon>Streptophyta</taxon>
        <taxon>Embryophyta</taxon>
        <taxon>Tracheophyta</taxon>
        <taxon>Spermatophyta</taxon>
        <taxon>Magnoliopsida</taxon>
        <taxon>eudicotyledons</taxon>
        <taxon>Gunneridae</taxon>
        <taxon>Pentapetalae</taxon>
        <taxon>asterids</taxon>
        <taxon>lamiids</taxon>
        <taxon>Gentianales</taxon>
        <taxon>Rubiaceae</taxon>
        <taxon>Rubioideae</taxon>
        <taxon>Spermacoceae</taxon>
        <taxon>Hedyotis-Oldenlandia complex</taxon>
        <taxon>Oldenlandia</taxon>
    </lineage>
</organism>
<dbReference type="Proteomes" id="UP001161247">
    <property type="component" value="Chromosome 1"/>
</dbReference>
<dbReference type="GO" id="GO:0003677">
    <property type="term" value="F:DNA binding"/>
    <property type="evidence" value="ECO:0007669"/>
    <property type="project" value="UniProtKB-KW"/>
</dbReference>
<evidence type="ECO:0000313" key="9">
    <source>
        <dbReference type="Proteomes" id="UP001161247"/>
    </source>
</evidence>
<dbReference type="InterPro" id="IPR011598">
    <property type="entry name" value="bHLH_dom"/>
</dbReference>
<evidence type="ECO:0000256" key="2">
    <source>
        <dbReference type="ARBA" id="ARBA00023015"/>
    </source>
</evidence>
<dbReference type="InterPro" id="IPR045847">
    <property type="entry name" value="AIG1-like"/>
</dbReference>
<feature type="domain" description="BHLH" evidence="7">
    <location>
        <begin position="36"/>
        <end position="85"/>
    </location>
</feature>
<dbReference type="AlphaFoldDB" id="A0AAV1BXN7"/>
<evidence type="ECO:0000256" key="4">
    <source>
        <dbReference type="ARBA" id="ARBA00023163"/>
    </source>
</evidence>
<reference evidence="8" key="1">
    <citation type="submission" date="2023-03" db="EMBL/GenBank/DDBJ databases">
        <authorList>
            <person name="Julca I."/>
        </authorList>
    </citation>
    <scope>NUCLEOTIDE SEQUENCE</scope>
</reference>
<keyword evidence="5" id="KW-0539">Nucleus</keyword>
<dbReference type="GO" id="GO:0046983">
    <property type="term" value="F:protein dimerization activity"/>
    <property type="evidence" value="ECO:0007669"/>
    <property type="project" value="InterPro"/>
</dbReference>
<evidence type="ECO:0000256" key="1">
    <source>
        <dbReference type="ARBA" id="ARBA00004123"/>
    </source>
</evidence>
<keyword evidence="9" id="KW-1185">Reference proteome</keyword>
<dbReference type="PANTHER" id="PTHR45844:SF9">
    <property type="entry name" value="OS09G0463900 PROTEIN"/>
    <property type="match status" value="1"/>
</dbReference>
<dbReference type="SUPFAM" id="SSF47459">
    <property type="entry name" value="HLH, helix-loop-helix DNA-binding domain"/>
    <property type="match status" value="1"/>
</dbReference>
<protein>
    <submittedName>
        <fullName evidence="8">OLC1v1021336C3</fullName>
    </submittedName>
</protein>
<dbReference type="GO" id="GO:0005634">
    <property type="term" value="C:nucleus"/>
    <property type="evidence" value="ECO:0007669"/>
    <property type="project" value="UniProtKB-SubCell"/>
</dbReference>
<evidence type="ECO:0000256" key="3">
    <source>
        <dbReference type="ARBA" id="ARBA00023125"/>
    </source>
</evidence>